<name>A0A919Q1F4_9ACTN</name>
<dbReference type="Proteomes" id="UP000660611">
    <property type="component" value="Unassembled WGS sequence"/>
</dbReference>
<keyword evidence="3" id="KW-1185">Reference proteome</keyword>
<dbReference type="AlphaFoldDB" id="A0A919Q1F4"/>
<comment type="caution">
    <text evidence="2">The sequence shown here is derived from an EMBL/GenBank/DDBJ whole genome shotgun (WGS) entry which is preliminary data.</text>
</comment>
<feature type="region of interest" description="Disordered" evidence="1">
    <location>
        <begin position="1"/>
        <end position="30"/>
    </location>
</feature>
<evidence type="ECO:0000256" key="1">
    <source>
        <dbReference type="SAM" id="MobiDB-lite"/>
    </source>
</evidence>
<proteinExistence type="predicted"/>
<organism evidence="2 3">
    <name type="scientific">Dactylosporangium siamense</name>
    <dbReference type="NCBI Taxonomy" id="685454"/>
    <lineage>
        <taxon>Bacteria</taxon>
        <taxon>Bacillati</taxon>
        <taxon>Actinomycetota</taxon>
        <taxon>Actinomycetes</taxon>
        <taxon>Micromonosporales</taxon>
        <taxon>Micromonosporaceae</taxon>
        <taxon>Dactylosporangium</taxon>
    </lineage>
</organism>
<feature type="compositionally biased region" description="Low complexity" evidence="1">
    <location>
        <begin position="42"/>
        <end position="53"/>
    </location>
</feature>
<feature type="region of interest" description="Disordered" evidence="1">
    <location>
        <begin position="42"/>
        <end position="62"/>
    </location>
</feature>
<accession>A0A919Q1F4</accession>
<sequence length="62" mass="6516">MGSGLEAEAIVTEDGRVHMRRPAPSNCDGDAVARRRDNVAAAVAQRRPAAGPGFAQDPGMER</sequence>
<evidence type="ECO:0000313" key="2">
    <source>
        <dbReference type="EMBL" id="GIG52473.1"/>
    </source>
</evidence>
<protein>
    <submittedName>
        <fullName evidence="2">Uncharacterized protein</fullName>
    </submittedName>
</protein>
<gene>
    <name evidence="2" type="ORF">Dsi01nite_105140</name>
</gene>
<dbReference type="EMBL" id="BONQ01000180">
    <property type="protein sequence ID" value="GIG52473.1"/>
    <property type="molecule type" value="Genomic_DNA"/>
</dbReference>
<reference evidence="2" key="1">
    <citation type="submission" date="2021-01" db="EMBL/GenBank/DDBJ databases">
        <title>Whole genome shotgun sequence of Dactylosporangium siamense NBRC 106093.</title>
        <authorList>
            <person name="Komaki H."/>
            <person name="Tamura T."/>
        </authorList>
    </citation>
    <scope>NUCLEOTIDE SEQUENCE</scope>
    <source>
        <strain evidence="2">NBRC 106093</strain>
    </source>
</reference>
<evidence type="ECO:0000313" key="3">
    <source>
        <dbReference type="Proteomes" id="UP000660611"/>
    </source>
</evidence>